<evidence type="ECO:0008006" key="2">
    <source>
        <dbReference type="Google" id="ProtNLM"/>
    </source>
</evidence>
<dbReference type="RefSeq" id="WP_065806391.1">
    <property type="nucleotide sequence ID" value="NZ_MXJB01000019.1"/>
</dbReference>
<reference evidence="1" key="1">
    <citation type="submission" date="2019-02" db="EMBL/GenBank/DDBJ databases">
        <authorList>
            <consortium name="GenomeTrakr network: Whole genome sequencing for foodborne pathogen traceback"/>
        </authorList>
    </citation>
    <scope>NUCLEOTIDE SEQUENCE [LARGE SCALE GENOMIC DNA]</scope>
    <source>
        <strain evidence="1">FSIS11917602</strain>
    </source>
</reference>
<dbReference type="Proteomes" id="UP000839608">
    <property type="component" value="Unassembled WGS sequence"/>
</dbReference>
<name>A0A5X9XH63_SALET</name>
<proteinExistence type="predicted"/>
<dbReference type="AlphaFoldDB" id="A0A5X9XH63"/>
<gene>
    <name evidence="1" type="ORF">EYJ94_24045</name>
</gene>
<organism evidence="1">
    <name type="scientific">Salmonella enterica subsp. enterica serovar Worthington</name>
    <dbReference type="NCBI Taxonomy" id="1160769"/>
    <lineage>
        <taxon>Bacteria</taxon>
        <taxon>Pseudomonadati</taxon>
        <taxon>Pseudomonadota</taxon>
        <taxon>Gammaproteobacteria</taxon>
        <taxon>Enterobacterales</taxon>
        <taxon>Enterobacteriaceae</taxon>
        <taxon>Salmonella</taxon>
    </lineage>
</organism>
<accession>A0A5X9XH63</accession>
<comment type="caution">
    <text evidence="1">The sequence shown here is derived from an EMBL/GenBank/DDBJ whole genome shotgun (WGS) entry which is preliminary data.</text>
</comment>
<evidence type="ECO:0000313" key="1">
    <source>
        <dbReference type="EMBL" id="ECB5314839.1"/>
    </source>
</evidence>
<sequence>MAVFRQCEIREKYLAIYKESFDEVITYLEKAGALEPGALRLTTIDDNAIRAWKSQWKGRSRKHAHGAWDWQNLVSKRARSCKRFDVAVWGEDVLCGLSVGKLTRGKKTVRMDYLEACPTAHPLEKRITMIVVAVALSVAKKVGAQHVAIFNPIKDKEEKVLKHYQSYGFTQRMLYGRFLKNVLYKEVV</sequence>
<protein>
    <recommendedName>
        <fullName evidence="2">GNAT family N-acetyltransferase</fullName>
    </recommendedName>
</protein>
<dbReference type="EMBL" id="AAHXWK010000027">
    <property type="protein sequence ID" value="ECB5314839.1"/>
    <property type="molecule type" value="Genomic_DNA"/>
</dbReference>